<dbReference type="InterPro" id="IPR047215">
    <property type="entry name" value="Galactose_mutarotase-like"/>
</dbReference>
<dbReference type="PIRSF" id="PIRSF005096">
    <property type="entry name" value="GALM"/>
    <property type="match status" value="1"/>
</dbReference>
<dbReference type="Proteomes" id="UP000078561">
    <property type="component" value="Unassembled WGS sequence"/>
</dbReference>
<keyword evidence="12" id="KW-1185">Reference proteome</keyword>
<comment type="catalytic activity">
    <reaction evidence="1 7">
        <text>alpha-D-glucose = beta-D-glucose</text>
        <dbReference type="Rhea" id="RHEA:10264"/>
        <dbReference type="ChEBI" id="CHEBI:15903"/>
        <dbReference type="ChEBI" id="CHEBI:17925"/>
        <dbReference type="EC" id="5.1.3.3"/>
    </reaction>
</comment>
<dbReference type="CDD" id="cd09019">
    <property type="entry name" value="galactose_mutarotase_like"/>
    <property type="match status" value="1"/>
</dbReference>
<name>A0A168QJR8_ABSGL</name>
<dbReference type="NCBIfam" id="NF008277">
    <property type="entry name" value="PRK11055.1"/>
    <property type="match status" value="1"/>
</dbReference>
<dbReference type="OMA" id="IYHHISR"/>
<dbReference type="PANTHER" id="PTHR10091">
    <property type="entry name" value="ALDOSE-1-EPIMERASE"/>
    <property type="match status" value="1"/>
</dbReference>
<dbReference type="GO" id="GO:0004034">
    <property type="term" value="F:aldose 1-epimerase activity"/>
    <property type="evidence" value="ECO:0007669"/>
    <property type="project" value="UniProtKB-EC"/>
</dbReference>
<evidence type="ECO:0000313" key="11">
    <source>
        <dbReference type="EMBL" id="SAM04897.1"/>
    </source>
</evidence>
<evidence type="ECO:0000256" key="7">
    <source>
        <dbReference type="PIRNR" id="PIRNR005096"/>
    </source>
</evidence>
<feature type="active site" description="Proton donor" evidence="8">
    <location>
        <position position="186"/>
    </location>
</feature>
<dbReference type="UniPathway" id="UPA00242"/>
<dbReference type="GO" id="GO:0033499">
    <property type="term" value="P:galactose catabolic process via UDP-galactose, Leloir pathway"/>
    <property type="evidence" value="ECO:0007669"/>
    <property type="project" value="TreeGrafter"/>
</dbReference>
<dbReference type="InParanoid" id="A0A168QJR8"/>
<dbReference type="InterPro" id="IPR018052">
    <property type="entry name" value="Ald1_epimerase_CS"/>
</dbReference>
<evidence type="ECO:0000256" key="2">
    <source>
        <dbReference type="ARBA" id="ARBA00005028"/>
    </source>
</evidence>
<evidence type="ECO:0000256" key="8">
    <source>
        <dbReference type="PIRSR" id="PIRSR005096-1"/>
    </source>
</evidence>
<dbReference type="AlphaFoldDB" id="A0A168QJR8"/>
<keyword evidence="6 7" id="KW-0119">Carbohydrate metabolism</keyword>
<feature type="binding site" evidence="10">
    <location>
        <begin position="186"/>
        <end position="188"/>
    </location>
    <ligand>
        <name>beta-D-galactose</name>
        <dbReference type="ChEBI" id="CHEBI:27667"/>
    </ligand>
</feature>
<evidence type="ECO:0000256" key="9">
    <source>
        <dbReference type="PIRSR" id="PIRSR005096-2"/>
    </source>
</evidence>
<evidence type="ECO:0000256" key="10">
    <source>
        <dbReference type="PIRSR" id="PIRSR005096-3"/>
    </source>
</evidence>
<comment type="pathway">
    <text evidence="2 7">Carbohydrate metabolism; hexose metabolism.</text>
</comment>
<dbReference type="PROSITE" id="PS00545">
    <property type="entry name" value="ALDOSE_1_EPIMERASE"/>
    <property type="match status" value="1"/>
</dbReference>
<evidence type="ECO:0000256" key="4">
    <source>
        <dbReference type="ARBA" id="ARBA00013185"/>
    </source>
</evidence>
<evidence type="ECO:0000256" key="6">
    <source>
        <dbReference type="ARBA" id="ARBA00023277"/>
    </source>
</evidence>
<dbReference type="EMBL" id="LT554417">
    <property type="protein sequence ID" value="SAM04897.1"/>
    <property type="molecule type" value="Genomic_DNA"/>
</dbReference>
<dbReference type="InterPro" id="IPR011013">
    <property type="entry name" value="Gal_mutarotase_sf_dom"/>
</dbReference>
<feature type="active site" description="Proton acceptor" evidence="8">
    <location>
        <position position="336"/>
    </location>
</feature>
<dbReference type="InterPro" id="IPR008183">
    <property type="entry name" value="Aldose_1/G6P_1-epimerase"/>
</dbReference>
<feature type="binding site" evidence="10">
    <location>
        <begin position="79"/>
        <end position="80"/>
    </location>
    <ligand>
        <name>beta-D-galactose</name>
        <dbReference type="ChEBI" id="CHEBI:27667"/>
    </ligand>
</feature>
<dbReference type="Pfam" id="PF01263">
    <property type="entry name" value="Aldose_epim"/>
    <property type="match status" value="1"/>
</dbReference>
<dbReference type="STRING" id="4829.A0A168QJR8"/>
<dbReference type="GO" id="GO:0030246">
    <property type="term" value="F:carbohydrate binding"/>
    <property type="evidence" value="ECO:0007669"/>
    <property type="project" value="InterPro"/>
</dbReference>
<evidence type="ECO:0000256" key="1">
    <source>
        <dbReference type="ARBA" id="ARBA00001614"/>
    </source>
</evidence>
<dbReference type="OrthoDB" id="274691at2759"/>
<dbReference type="Gene3D" id="2.70.98.10">
    <property type="match status" value="1"/>
</dbReference>
<keyword evidence="5 7" id="KW-0413">Isomerase</keyword>
<gene>
    <name evidence="11" type="primary">ABSGL_10763.1 scaffold 12033</name>
</gene>
<proteinExistence type="inferred from homology"/>
<reference evidence="11" key="1">
    <citation type="submission" date="2016-04" db="EMBL/GenBank/DDBJ databases">
        <authorList>
            <person name="Evans L.H."/>
            <person name="Alamgir A."/>
            <person name="Owens N."/>
            <person name="Weber N.D."/>
            <person name="Virtaneva K."/>
            <person name="Barbian K."/>
            <person name="Babar A."/>
            <person name="Rosenke K."/>
        </authorList>
    </citation>
    <scope>NUCLEOTIDE SEQUENCE [LARGE SCALE GENOMIC DNA]</scope>
    <source>
        <strain evidence="11">CBS 101.48</strain>
    </source>
</reference>
<sequence length="382" mass="42011">MTVSKLNLSLDSNVDQYTLMNDNKTLAVMVLNYGATISHILTPDKFGKIRDVVLGFDNYESYQSPHNPYFGAVIGRFANRIAHGKFTVDGEDYTLAINNAPNALHGGEKGFDKQLWDVEILSQQPPSIQLSYVSPDGDQGYPGQLTTRVTYTVHNDDTLSIDYRATLGGGATDEQRKSTIVNLTNHTYFNLAGVALNPTVLDTEITMTDSVKGFLELDDTGVPTGTELSWTDKPCMNFTGDAAGTTIGARKDELPITKGYDHPYVIHHDLKTDTSSLPLQKAAVARSPETGIELSFFTTEPAFQFYTGNWIASGQMKAKKSQDQVPIEPYAGFCLESSRFPDAPNKPEWRSSVLLQDGEGDVYAGKTVFGFKTINHDQEIPI</sequence>
<evidence type="ECO:0000256" key="5">
    <source>
        <dbReference type="ARBA" id="ARBA00023235"/>
    </source>
</evidence>
<dbReference type="PANTHER" id="PTHR10091:SF0">
    <property type="entry name" value="GALACTOSE MUTAROTASE"/>
    <property type="match status" value="1"/>
</dbReference>
<comment type="similarity">
    <text evidence="3 7">Belongs to the aldose epimerase family.</text>
</comment>
<evidence type="ECO:0000256" key="3">
    <source>
        <dbReference type="ARBA" id="ARBA00006206"/>
    </source>
</evidence>
<feature type="binding site" evidence="9">
    <location>
        <position position="261"/>
    </location>
    <ligand>
        <name>beta-D-galactose</name>
        <dbReference type="ChEBI" id="CHEBI:27667"/>
    </ligand>
</feature>
<dbReference type="GO" id="GO:0006006">
    <property type="term" value="P:glucose metabolic process"/>
    <property type="evidence" value="ECO:0007669"/>
    <property type="project" value="TreeGrafter"/>
</dbReference>
<dbReference type="InterPro" id="IPR015443">
    <property type="entry name" value="Aldose_1-epimerase"/>
</dbReference>
<dbReference type="SUPFAM" id="SSF74650">
    <property type="entry name" value="Galactose mutarotase-like"/>
    <property type="match status" value="1"/>
</dbReference>
<dbReference type="EC" id="5.1.3.3" evidence="4 7"/>
<accession>A0A168QJR8</accession>
<evidence type="ECO:0000313" key="12">
    <source>
        <dbReference type="Proteomes" id="UP000078561"/>
    </source>
</evidence>
<organism evidence="11">
    <name type="scientific">Absidia glauca</name>
    <name type="common">Pin mould</name>
    <dbReference type="NCBI Taxonomy" id="4829"/>
    <lineage>
        <taxon>Eukaryota</taxon>
        <taxon>Fungi</taxon>
        <taxon>Fungi incertae sedis</taxon>
        <taxon>Mucoromycota</taxon>
        <taxon>Mucoromycotina</taxon>
        <taxon>Mucoromycetes</taxon>
        <taxon>Mucorales</taxon>
        <taxon>Cunninghamellaceae</taxon>
        <taxon>Absidia</taxon>
    </lineage>
</organism>
<protein>
    <recommendedName>
        <fullName evidence="4 7">Aldose 1-epimerase</fullName>
        <ecNumber evidence="4 7">5.1.3.3</ecNumber>
    </recommendedName>
</protein>
<dbReference type="InterPro" id="IPR014718">
    <property type="entry name" value="GH-type_carb-bd"/>
</dbReference>